<evidence type="ECO:0000256" key="6">
    <source>
        <dbReference type="HAMAP-Rule" id="MF_00590"/>
    </source>
</evidence>
<reference evidence="7 8" key="1">
    <citation type="submission" date="2023-07" db="EMBL/GenBank/DDBJ databases">
        <title>Closed genome sequence of Methanosarcinaceae archaeon Am2.</title>
        <authorList>
            <person name="Poehlein A."/>
            <person name="Protasov E."/>
            <person name="Platt K."/>
            <person name="Reeh H."/>
            <person name="Daniel R."/>
            <person name="Brune A."/>
        </authorList>
    </citation>
    <scope>NUCLEOTIDE SEQUENCE [LARGE SCALE GENOMIC DNA]</scope>
    <source>
        <strain evidence="7 8">Am2</strain>
    </source>
</reference>
<name>A0AA96V674_9EURY</name>
<dbReference type="PANTHER" id="PTHR40732">
    <property type="entry name" value="UPF0218 PROTEIN TK1697"/>
    <property type="match status" value="1"/>
</dbReference>
<evidence type="ECO:0000256" key="2">
    <source>
        <dbReference type="ARBA" id="ARBA00022741"/>
    </source>
</evidence>
<organism evidence="7 8">
    <name type="scientific">Methanolapillus ohkumae</name>
    <dbReference type="NCBI Taxonomy" id="3028298"/>
    <lineage>
        <taxon>Archaea</taxon>
        <taxon>Methanobacteriati</taxon>
        <taxon>Methanobacteriota</taxon>
        <taxon>Stenosarchaea group</taxon>
        <taxon>Methanomicrobia</taxon>
        <taxon>Methanosarcinales</taxon>
        <taxon>Methanosarcinaceae</taxon>
        <taxon>Methanolapillus</taxon>
    </lineage>
</organism>
<comment type="function">
    <text evidence="6">Catalyzes the GTP-dependent phosphorylation of the 3'-hydroxyl group of dephosphocoenzyme A to form coenzyme A (CoA).</text>
</comment>
<dbReference type="HAMAP" id="MF_00590">
    <property type="entry name" value="Dephospho_CoA_kinase_GTP_dep"/>
    <property type="match status" value="1"/>
</dbReference>
<sequence>MNLYFDLPAELRPFLKNPYGKLFPGNGPEVINQIRPLLTDAAGKKVPVISVGDVTTYNLISAGIFPKLCLVDRLTKRLPVSEIISPASHSNYCDVRVKNPAGTISDEMVLAVQKALNSSEDIRICVDGEEDLATIPVIAFSKPDSVVLYGQPDEGMVAVVVTDVKKEEMTKFFRQILDVKNAKTTATGVSKEALSAEVDTFLGKIF</sequence>
<dbReference type="EC" id="2.7.1.237" evidence="6"/>
<comment type="catalytic activity">
    <reaction evidence="6">
        <text>3'-dephospho-CoA + GTP = GDP + CoA + H(+)</text>
        <dbReference type="Rhea" id="RHEA:61156"/>
        <dbReference type="ChEBI" id="CHEBI:15378"/>
        <dbReference type="ChEBI" id="CHEBI:37565"/>
        <dbReference type="ChEBI" id="CHEBI:57287"/>
        <dbReference type="ChEBI" id="CHEBI:57328"/>
        <dbReference type="ChEBI" id="CHEBI:58189"/>
        <dbReference type="EC" id="2.7.1.237"/>
    </reaction>
</comment>
<dbReference type="GO" id="GO:0016301">
    <property type="term" value="F:kinase activity"/>
    <property type="evidence" value="ECO:0007669"/>
    <property type="project" value="UniProtKB-UniRule"/>
</dbReference>
<feature type="binding site" evidence="6">
    <location>
        <position position="53"/>
    </location>
    <ligand>
        <name>GTP</name>
        <dbReference type="ChEBI" id="CHEBI:37565"/>
    </ligand>
</feature>
<evidence type="ECO:0000256" key="1">
    <source>
        <dbReference type="ARBA" id="ARBA00022679"/>
    </source>
</evidence>
<keyword evidence="1 6" id="KW-0808">Transferase</keyword>
<dbReference type="RefSeq" id="WP_338097273.1">
    <property type="nucleotide sequence ID" value="NZ_CP131061.1"/>
</dbReference>
<evidence type="ECO:0000256" key="3">
    <source>
        <dbReference type="ARBA" id="ARBA00022777"/>
    </source>
</evidence>
<dbReference type="PIRSF" id="PIRSF006533">
    <property type="entry name" value="UCP006533"/>
    <property type="match status" value="1"/>
</dbReference>
<evidence type="ECO:0000313" key="7">
    <source>
        <dbReference type="EMBL" id="WNY27299.1"/>
    </source>
</evidence>
<feature type="binding site" evidence="6">
    <location>
        <position position="54"/>
    </location>
    <ligand>
        <name>GTP</name>
        <dbReference type="ChEBI" id="CHEBI:37565"/>
    </ligand>
</feature>
<feature type="binding site" evidence="6">
    <location>
        <position position="72"/>
    </location>
    <ligand>
        <name>GTP</name>
        <dbReference type="ChEBI" id="CHEBI:37565"/>
    </ligand>
</feature>
<dbReference type="PANTHER" id="PTHR40732:SF1">
    <property type="entry name" value="GTP-DEPENDENT DEPHOSPHO-COA KINASE"/>
    <property type="match status" value="1"/>
</dbReference>
<dbReference type="EMBL" id="CP131061">
    <property type="protein sequence ID" value="WNY27299.1"/>
    <property type="molecule type" value="Genomic_DNA"/>
</dbReference>
<keyword evidence="4 6" id="KW-0173">Coenzyme A biosynthesis</keyword>
<dbReference type="GO" id="GO:0015937">
    <property type="term" value="P:coenzyme A biosynthetic process"/>
    <property type="evidence" value="ECO:0007669"/>
    <property type="project" value="UniProtKB-UniRule"/>
</dbReference>
<feature type="binding site" evidence="6">
    <location>
        <position position="153"/>
    </location>
    <ligand>
        <name>GTP</name>
        <dbReference type="ChEBI" id="CHEBI:37565"/>
    </ligand>
</feature>
<evidence type="ECO:0000256" key="5">
    <source>
        <dbReference type="ARBA" id="ARBA00023134"/>
    </source>
</evidence>
<feature type="binding site" evidence="6">
    <location>
        <position position="130"/>
    </location>
    <ligand>
        <name>GTP</name>
        <dbReference type="ChEBI" id="CHEBI:37565"/>
    </ligand>
</feature>
<dbReference type="GO" id="GO:0005525">
    <property type="term" value="F:GTP binding"/>
    <property type="evidence" value="ECO:0007669"/>
    <property type="project" value="UniProtKB-UniRule"/>
</dbReference>
<keyword evidence="8" id="KW-1185">Reference proteome</keyword>
<accession>A0AA96V674</accession>
<evidence type="ECO:0000256" key="4">
    <source>
        <dbReference type="ARBA" id="ARBA00022993"/>
    </source>
</evidence>
<dbReference type="InterPro" id="IPR007164">
    <property type="entry name" value="GTP-dep_dephospho-CoA_kin"/>
</dbReference>
<proteinExistence type="inferred from homology"/>
<comment type="pathway">
    <text evidence="6">Cofactor biosynthesis; coenzyme A biosynthesis.</text>
</comment>
<gene>
    <name evidence="7" type="ORF">MsAm2_10910</name>
</gene>
<keyword evidence="5 6" id="KW-0342">GTP-binding</keyword>
<dbReference type="AlphaFoldDB" id="A0AA96V674"/>
<comment type="caution">
    <text evidence="6">Lacks conserved residue(s) required for the propagation of feature annotation.</text>
</comment>
<dbReference type="Pfam" id="PF04019">
    <property type="entry name" value="DUF359"/>
    <property type="match status" value="1"/>
</dbReference>
<keyword evidence="3 6" id="KW-0418">Kinase</keyword>
<protein>
    <recommendedName>
        <fullName evidence="6">GTP-dependent dephospho-CoA kinase</fullName>
        <ecNumber evidence="6">2.7.1.237</ecNumber>
    </recommendedName>
    <alternativeName>
        <fullName evidence="6">Dephospho-coenzyme A kinase</fullName>
        <shortName evidence="6">DPCK</shortName>
    </alternativeName>
</protein>
<dbReference type="GeneID" id="89228512"/>
<keyword evidence="2 6" id="KW-0547">Nucleotide-binding</keyword>
<evidence type="ECO:0000313" key="8">
    <source>
        <dbReference type="Proteomes" id="UP001304970"/>
    </source>
</evidence>
<comment type="similarity">
    <text evidence="6">Belongs to the GTP-dependent DPCK family.</text>
</comment>
<dbReference type="Proteomes" id="UP001304970">
    <property type="component" value="Chromosome"/>
</dbReference>